<dbReference type="PANTHER" id="PTHR24298">
    <property type="entry name" value="FLAVONOID 3'-MONOOXYGENASE-RELATED"/>
    <property type="match status" value="1"/>
</dbReference>
<dbReference type="Gramene" id="TVU13986">
    <property type="protein sequence ID" value="TVU13986"/>
    <property type="gene ID" value="EJB05_37427"/>
</dbReference>
<keyword evidence="4" id="KW-1133">Transmembrane helix</keyword>
<gene>
    <name evidence="6" type="ORF">EJB05_37427</name>
</gene>
<proteinExistence type="predicted"/>
<evidence type="ECO:0000256" key="2">
    <source>
        <dbReference type="ARBA" id="ARBA00022692"/>
    </source>
</evidence>
<dbReference type="PRINTS" id="PR00463">
    <property type="entry name" value="EP450I"/>
</dbReference>
<reference evidence="6 7" key="1">
    <citation type="journal article" date="2019" name="Sci. Rep.">
        <title>A high-quality genome of Eragrostis curvula grass provides insights into Poaceae evolution and supports new strategies to enhance forage quality.</title>
        <authorList>
            <person name="Carballo J."/>
            <person name="Santos B.A.C.M."/>
            <person name="Zappacosta D."/>
            <person name="Garbus I."/>
            <person name="Selva J.P."/>
            <person name="Gallo C.A."/>
            <person name="Diaz A."/>
            <person name="Albertini E."/>
            <person name="Caccamo M."/>
            <person name="Echenique V."/>
        </authorList>
    </citation>
    <scope>NUCLEOTIDE SEQUENCE [LARGE SCALE GENOMIC DNA]</scope>
    <source>
        <strain evidence="7">cv. Victoria</strain>
        <tissue evidence="6">Leaf</tissue>
    </source>
</reference>
<dbReference type="Gene3D" id="1.10.630.10">
    <property type="entry name" value="Cytochrome P450"/>
    <property type="match status" value="1"/>
</dbReference>
<dbReference type="InterPro" id="IPR001128">
    <property type="entry name" value="Cyt_P450"/>
</dbReference>
<name>A0A5J9TRI8_9POAL</name>
<dbReference type="Proteomes" id="UP000324897">
    <property type="component" value="Unassembled WGS sequence"/>
</dbReference>
<comment type="caution">
    <text evidence="6">The sequence shown here is derived from an EMBL/GenBank/DDBJ whole genome shotgun (WGS) entry which is preliminary data.</text>
</comment>
<accession>A0A5J9TRI8</accession>
<dbReference type="InterPro" id="IPR036396">
    <property type="entry name" value="Cyt_P450_sf"/>
</dbReference>
<evidence type="ECO:0000313" key="7">
    <source>
        <dbReference type="Proteomes" id="UP000324897"/>
    </source>
</evidence>
<dbReference type="InterPro" id="IPR051103">
    <property type="entry name" value="Plant_metabolite_P450s"/>
</dbReference>
<dbReference type="SUPFAM" id="SSF48264">
    <property type="entry name" value="Cytochrome P450"/>
    <property type="match status" value="1"/>
</dbReference>
<dbReference type="Pfam" id="PF00067">
    <property type="entry name" value="p450"/>
    <property type="match status" value="1"/>
</dbReference>
<dbReference type="PRINTS" id="PR00385">
    <property type="entry name" value="P450"/>
</dbReference>
<dbReference type="GO" id="GO:0016709">
    <property type="term" value="F:oxidoreductase activity, acting on paired donors, with incorporation or reduction of molecular oxygen, NAD(P)H as one donor, and incorporation of one atom of oxygen"/>
    <property type="evidence" value="ECO:0007669"/>
    <property type="project" value="TreeGrafter"/>
</dbReference>
<sequence>MAVSFNLQQWLPFRRGFLLALPSFGVFVRYPRIGRFLYPSRWRQLLALRGRQEESFLPLVDEVRRKRKARRDSTLFTSYVESLLDLRVHEDDERAVTDGELVSLISEFLGAGTESTATALEWTMAELVKHPEVQRKLRHEIDSISSGEQRGVIEEADLSRMPYLKAVVLESLRRHPPVPFVVRHVEGDDATAAALGVARLPTAARP</sequence>
<evidence type="ECO:0000256" key="3">
    <source>
        <dbReference type="ARBA" id="ARBA00022723"/>
    </source>
</evidence>
<feature type="non-terminal residue" evidence="6">
    <location>
        <position position="1"/>
    </location>
</feature>
<dbReference type="InterPro" id="IPR002401">
    <property type="entry name" value="Cyt_P450_E_grp-I"/>
</dbReference>
<evidence type="ECO:0000256" key="1">
    <source>
        <dbReference type="ARBA" id="ARBA00004167"/>
    </source>
</evidence>
<dbReference type="PANTHER" id="PTHR24298:SF800">
    <property type="entry name" value="CYTOCHROME P450 89A2-RELATED"/>
    <property type="match status" value="1"/>
</dbReference>
<dbReference type="EMBL" id="RWGY01000031">
    <property type="protein sequence ID" value="TVU13986.1"/>
    <property type="molecule type" value="Genomic_DNA"/>
</dbReference>
<protein>
    <recommendedName>
        <fullName evidence="8">Cytochrome P450</fullName>
    </recommendedName>
</protein>
<keyword evidence="3" id="KW-0479">Metal-binding</keyword>
<evidence type="ECO:0000313" key="6">
    <source>
        <dbReference type="EMBL" id="TVU13986.1"/>
    </source>
</evidence>
<evidence type="ECO:0000256" key="5">
    <source>
        <dbReference type="ARBA" id="ARBA00023136"/>
    </source>
</evidence>
<dbReference type="GO" id="GO:0005506">
    <property type="term" value="F:iron ion binding"/>
    <property type="evidence" value="ECO:0007669"/>
    <property type="project" value="InterPro"/>
</dbReference>
<dbReference type="GO" id="GO:0016020">
    <property type="term" value="C:membrane"/>
    <property type="evidence" value="ECO:0007669"/>
    <property type="project" value="UniProtKB-SubCell"/>
</dbReference>
<dbReference type="OrthoDB" id="1055148at2759"/>
<organism evidence="6 7">
    <name type="scientific">Eragrostis curvula</name>
    <name type="common">weeping love grass</name>
    <dbReference type="NCBI Taxonomy" id="38414"/>
    <lineage>
        <taxon>Eukaryota</taxon>
        <taxon>Viridiplantae</taxon>
        <taxon>Streptophyta</taxon>
        <taxon>Embryophyta</taxon>
        <taxon>Tracheophyta</taxon>
        <taxon>Spermatophyta</taxon>
        <taxon>Magnoliopsida</taxon>
        <taxon>Liliopsida</taxon>
        <taxon>Poales</taxon>
        <taxon>Poaceae</taxon>
        <taxon>PACMAD clade</taxon>
        <taxon>Chloridoideae</taxon>
        <taxon>Eragrostideae</taxon>
        <taxon>Eragrostidinae</taxon>
        <taxon>Eragrostis</taxon>
    </lineage>
</organism>
<keyword evidence="5" id="KW-0472">Membrane</keyword>
<keyword evidence="2" id="KW-0812">Transmembrane</keyword>
<keyword evidence="7" id="KW-1185">Reference proteome</keyword>
<dbReference type="AlphaFoldDB" id="A0A5J9TRI8"/>
<evidence type="ECO:0008006" key="8">
    <source>
        <dbReference type="Google" id="ProtNLM"/>
    </source>
</evidence>
<evidence type="ECO:0000256" key="4">
    <source>
        <dbReference type="ARBA" id="ARBA00022989"/>
    </source>
</evidence>
<dbReference type="GO" id="GO:0020037">
    <property type="term" value="F:heme binding"/>
    <property type="evidence" value="ECO:0007669"/>
    <property type="project" value="InterPro"/>
</dbReference>
<comment type="subcellular location">
    <subcellularLocation>
        <location evidence="1">Membrane</location>
        <topology evidence="1">Single-pass membrane protein</topology>
    </subcellularLocation>
</comment>